<accession>A0A0R1W0V6</accession>
<keyword evidence="2" id="KW-1185">Reference proteome</keyword>
<evidence type="ECO:0000313" key="1">
    <source>
        <dbReference type="EMBL" id="KRM11470.1"/>
    </source>
</evidence>
<proteinExistence type="predicted"/>
<name>A0A0R1W0V6_9LACO</name>
<organism evidence="1 2">
    <name type="scientific">Lentilactobacillus farraginis DSM 18382 = JCM 14108</name>
    <dbReference type="NCBI Taxonomy" id="1423743"/>
    <lineage>
        <taxon>Bacteria</taxon>
        <taxon>Bacillati</taxon>
        <taxon>Bacillota</taxon>
        <taxon>Bacilli</taxon>
        <taxon>Lactobacillales</taxon>
        <taxon>Lactobacillaceae</taxon>
        <taxon>Lentilactobacillus</taxon>
    </lineage>
</organism>
<reference evidence="1 2" key="1">
    <citation type="journal article" date="2015" name="Genome Announc.">
        <title>Expanding the biotechnology potential of lactobacilli through comparative genomics of 213 strains and associated genera.</title>
        <authorList>
            <person name="Sun Z."/>
            <person name="Harris H.M."/>
            <person name="McCann A."/>
            <person name="Guo C."/>
            <person name="Argimon S."/>
            <person name="Zhang W."/>
            <person name="Yang X."/>
            <person name="Jeffery I.B."/>
            <person name="Cooney J.C."/>
            <person name="Kagawa T.F."/>
            <person name="Liu W."/>
            <person name="Song Y."/>
            <person name="Salvetti E."/>
            <person name="Wrobel A."/>
            <person name="Rasinkangas P."/>
            <person name="Parkhill J."/>
            <person name="Rea M.C."/>
            <person name="O'Sullivan O."/>
            <person name="Ritari J."/>
            <person name="Douillard F.P."/>
            <person name="Paul Ross R."/>
            <person name="Yang R."/>
            <person name="Briner A.E."/>
            <person name="Felis G.E."/>
            <person name="de Vos W.M."/>
            <person name="Barrangou R."/>
            <person name="Klaenhammer T.R."/>
            <person name="Caufield P.W."/>
            <person name="Cui Y."/>
            <person name="Zhang H."/>
            <person name="O'Toole P.W."/>
        </authorList>
    </citation>
    <scope>NUCLEOTIDE SEQUENCE [LARGE SCALE GENOMIC DNA]</scope>
    <source>
        <strain evidence="1 2">DSM 18382</strain>
    </source>
</reference>
<dbReference type="Proteomes" id="UP000051966">
    <property type="component" value="Unassembled WGS sequence"/>
</dbReference>
<comment type="caution">
    <text evidence="1">The sequence shown here is derived from an EMBL/GenBank/DDBJ whole genome shotgun (WGS) entry which is preliminary data.</text>
</comment>
<protein>
    <submittedName>
        <fullName evidence="1">Uncharacterized protein</fullName>
    </submittedName>
</protein>
<evidence type="ECO:0000313" key="2">
    <source>
        <dbReference type="Proteomes" id="UP000051966"/>
    </source>
</evidence>
<gene>
    <name evidence="1" type="ORF">FD41_GL001323</name>
</gene>
<dbReference type="AlphaFoldDB" id="A0A0R1W0V6"/>
<sequence length="83" mass="9506">MEVFGLTTIYVDPKKKHDQIVKLSDGSYGVMKPKKEKAGIAYQFNFTNHMHPGFIMKHKPVNGDVENVHSIDGKQTFKIEWIS</sequence>
<dbReference type="PATRIC" id="fig|1423743.5.peg.1375"/>
<dbReference type="EMBL" id="AZFY01000022">
    <property type="protein sequence ID" value="KRM11470.1"/>
    <property type="molecule type" value="Genomic_DNA"/>
</dbReference>